<gene>
    <name evidence="9" type="ORF">ACFQDO_10650</name>
</gene>
<comment type="caution">
    <text evidence="9">The sequence shown here is derived from an EMBL/GenBank/DDBJ whole genome shotgun (WGS) entry which is preliminary data.</text>
</comment>
<dbReference type="PANTHER" id="PTHR30353">
    <property type="entry name" value="INNER MEMBRANE PROTEIN DEDA-RELATED"/>
    <property type="match status" value="1"/>
</dbReference>
<dbReference type="PANTHER" id="PTHR30353:SF0">
    <property type="entry name" value="TRANSMEMBRANE PROTEIN"/>
    <property type="match status" value="1"/>
</dbReference>
<reference evidence="10" key="1">
    <citation type="journal article" date="2019" name="Int. J. Syst. Evol. Microbiol.">
        <title>The Global Catalogue of Microorganisms (GCM) 10K type strain sequencing project: providing services to taxonomists for standard genome sequencing and annotation.</title>
        <authorList>
            <consortium name="The Broad Institute Genomics Platform"/>
            <consortium name="The Broad Institute Genome Sequencing Center for Infectious Disease"/>
            <person name="Wu L."/>
            <person name="Ma J."/>
        </authorList>
    </citation>
    <scope>NUCLEOTIDE SEQUENCE [LARGE SCALE GENOMIC DNA]</scope>
    <source>
        <strain evidence="10">KACC 14249</strain>
    </source>
</reference>
<dbReference type="InterPro" id="IPR032818">
    <property type="entry name" value="DedA-like"/>
</dbReference>
<comment type="subcellular location">
    <subcellularLocation>
        <location evidence="1 7">Cell membrane</location>
        <topology evidence="1 7">Multi-pass membrane protein</topology>
    </subcellularLocation>
</comment>
<feature type="transmembrane region" description="Helical" evidence="7">
    <location>
        <begin position="176"/>
        <end position="196"/>
    </location>
</feature>
<evidence type="ECO:0000313" key="10">
    <source>
        <dbReference type="Proteomes" id="UP001596189"/>
    </source>
</evidence>
<keyword evidence="5 7" id="KW-1133">Transmembrane helix</keyword>
<dbReference type="RefSeq" id="WP_345715734.1">
    <property type="nucleotide sequence ID" value="NZ_BAABFP010000002.1"/>
</dbReference>
<evidence type="ECO:0000313" key="9">
    <source>
        <dbReference type="EMBL" id="MFC6007587.1"/>
    </source>
</evidence>
<evidence type="ECO:0000256" key="2">
    <source>
        <dbReference type="ARBA" id="ARBA00010792"/>
    </source>
</evidence>
<evidence type="ECO:0000256" key="1">
    <source>
        <dbReference type="ARBA" id="ARBA00004651"/>
    </source>
</evidence>
<evidence type="ECO:0000256" key="5">
    <source>
        <dbReference type="ARBA" id="ARBA00022989"/>
    </source>
</evidence>
<accession>A0ABW1JFA4</accession>
<evidence type="ECO:0000256" key="6">
    <source>
        <dbReference type="ARBA" id="ARBA00023136"/>
    </source>
</evidence>
<feature type="domain" description="VTT" evidence="8">
    <location>
        <begin position="41"/>
        <end position="166"/>
    </location>
</feature>
<dbReference type="Pfam" id="PF09335">
    <property type="entry name" value="VTT_dom"/>
    <property type="match status" value="1"/>
</dbReference>
<sequence length="210" mass="22632">MSEWLSQLLHPDLAQYTAAGLYAVLFGLVFIETGLLVGFFLPGDTVLFTAGLLAAHPSSPLSLVVLAVGVAAAAVLGDAVGYWCGRRLGRPWVERRAGRLAAHLPRTEAFFERWGWSAVVVARFVPWLRTFTPIVAGTAAMPYPRFLSANIVGALAWGSGLVLIGYVAYSVPWVRYVAYGIALASVLASIIGPLVVRRRRRRQAATAPGR</sequence>
<feature type="transmembrane region" description="Helical" evidence="7">
    <location>
        <begin position="151"/>
        <end position="170"/>
    </location>
</feature>
<evidence type="ECO:0000256" key="3">
    <source>
        <dbReference type="ARBA" id="ARBA00022475"/>
    </source>
</evidence>
<feature type="transmembrane region" description="Helical" evidence="7">
    <location>
        <begin position="21"/>
        <end position="41"/>
    </location>
</feature>
<dbReference type="EMBL" id="JBHSRD010000004">
    <property type="protein sequence ID" value="MFC6007587.1"/>
    <property type="molecule type" value="Genomic_DNA"/>
</dbReference>
<name>A0ABW1JFA4_9ACTN</name>
<dbReference type="Proteomes" id="UP001596189">
    <property type="component" value="Unassembled WGS sequence"/>
</dbReference>
<keyword evidence="4 7" id="KW-0812">Transmembrane</keyword>
<proteinExistence type="inferred from homology"/>
<keyword evidence="10" id="KW-1185">Reference proteome</keyword>
<organism evidence="9 10">
    <name type="scientific">Angustibacter luteus</name>
    <dbReference type="NCBI Taxonomy" id="658456"/>
    <lineage>
        <taxon>Bacteria</taxon>
        <taxon>Bacillati</taxon>
        <taxon>Actinomycetota</taxon>
        <taxon>Actinomycetes</taxon>
        <taxon>Kineosporiales</taxon>
        <taxon>Kineosporiaceae</taxon>
    </lineage>
</organism>
<protein>
    <submittedName>
        <fullName evidence="9">DedA family protein</fullName>
    </submittedName>
</protein>
<dbReference type="InterPro" id="IPR032816">
    <property type="entry name" value="VTT_dom"/>
</dbReference>
<keyword evidence="6 7" id="KW-0472">Membrane</keyword>
<evidence type="ECO:0000256" key="4">
    <source>
        <dbReference type="ARBA" id="ARBA00022692"/>
    </source>
</evidence>
<comment type="similarity">
    <text evidence="2 7">Belongs to the DedA family.</text>
</comment>
<evidence type="ECO:0000259" key="8">
    <source>
        <dbReference type="Pfam" id="PF09335"/>
    </source>
</evidence>
<evidence type="ECO:0000256" key="7">
    <source>
        <dbReference type="RuleBase" id="RU367016"/>
    </source>
</evidence>
<feature type="transmembrane region" description="Helical" evidence="7">
    <location>
        <begin position="61"/>
        <end position="85"/>
    </location>
</feature>
<keyword evidence="3 7" id="KW-1003">Cell membrane</keyword>